<proteinExistence type="inferred from homology"/>
<dbReference type="PANTHER" id="PTHR10884">
    <property type="entry name" value="NADH DEHYDROGENASE UBIQUINONE IRON-SULFUR PROTEIN 3"/>
    <property type="match status" value="1"/>
</dbReference>
<dbReference type="PANTHER" id="PTHR10884:SF14">
    <property type="entry name" value="NADH DEHYDROGENASE [UBIQUINONE] IRON-SULFUR PROTEIN 3, MITOCHONDRIAL"/>
    <property type="match status" value="1"/>
</dbReference>
<evidence type="ECO:0000256" key="3">
    <source>
        <dbReference type="ARBA" id="ARBA00022475"/>
    </source>
</evidence>
<dbReference type="InterPro" id="IPR020396">
    <property type="entry name" value="NADH_UbQ_OxRdtase_CS"/>
</dbReference>
<evidence type="ECO:0000256" key="6">
    <source>
        <dbReference type="RuleBase" id="RU003582"/>
    </source>
</evidence>
<protein>
    <recommendedName>
        <fullName evidence="4">NADH-quinone oxidoreductase subunit C</fullName>
        <ecNumber evidence="4">7.1.1.-</ecNumber>
    </recommendedName>
    <alternativeName>
        <fullName evidence="4">NADH dehydrogenase I subunit C</fullName>
    </alternativeName>
    <alternativeName>
        <fullName evidence="4">NDH-1 subunit C</fullName>
    </alternativeName>
</protein>
<comment type="similarity">
    <text evidence="1 4 5">Belongs to the complex I 30 kDa subunit family.</text>
</comment>
<dbReference type="NCBIfam" id="NF004730">
    <property type="entry name" value="PRK06074.1-1"/>
    <property type="match status" value="1"/>
</dbReference>
<sequence>MKQSLLDLQTQSREALGDAIEKDVIALDEYTIEVDATRWHEVALALRDTLGFEQLIDLCGVDYVAWKRTNWETLEAPNEGFSRGVFDFEEVVSELPLDMPRRFAVVMHLLSVQHNRRIRVRAFIEDTQQPEIDSVVDVWSAANWFEREAFDLFGIIFRGHPDLRRILTDYGFIGHPLRKDFPLTGHVEMRYDPEKARCVYEPVSIENRVNVPRVIRHEPVGEEG</sequence>
<evidence type="ECO:0000256" key="4">
    <source>
        <dbReference type="HAMAP-Rule" id="MF_01357"/>
    </source>
</evidence>
<keyword evidence="4" id="KW-0472">Membrane</keyword>
<dbReference type="GO" id="GO:0008137">
    <property type="term" value="F:NADH dehydrogenase (ubiquinone) activity"/>
    <property type="evidence" value="ECO:0007669"/>
    <property type="project" value="InterPro"/>
</dbReference>
<keyword evidence="2 4" id="KW-0813">Transport</keyword>
<dbReference type="AlphaFoldDB" id="A0A1N6ETL2"/>
<dbReference type="Proteomes" id="UP000198461">
    <property type="component" value="Unassembled WGS sequence"/>
</dbReference>
<evidence type="ECO:0000313" key="9">
    <source>
        <dbReference type="Proteomes" id="UP000198461"/>
    </source>
</evidence>
<reference evidence="9" key="1">
    <citation type="submission" date="2016-11" db="EMBL/GenBank/DDBJ databases">
        <authorList>
            <person name="Varghese N."/>
            <person name="Submissions S."/>
        </authorList>
    </citation>
    <scope>NUCLEOTIDE SEQUENCE [LARGE SCALE GENOMIC DNA]</scope>
    <source>
        <strain evidence="9">DSM 17737</strain>
    </source>
</reference>
<evidence type="ECO:0000256" key="1">
    <source>
        <dbReference type="ARBA" id="ARBA00007569"/>
    </source>
</evidence>
<dbReference type="Pfam" id="PF00329">
    <property type="entry name" value="Complex1_30kDa"/>
    <property type="match status" value="1"/>
</dbReference>
<keyword evidence="4 5" id="KW-0520">NAD</keyword>
<dbReference type="PROSITE" id="PS00542">
    <property type="entry name" value="COMPLEX1_30K"/>
    <property type="match status" value="1"/>
</dbReference>
<dbReference type="EMBL" id="FSRE01000002">
    <property type="protein sequence ID" value="SIN86294.1"/>
    <property type="molecule type" value="Genomic_DNA"/>
</dbReference>
<evidence type="ECO:0000256" key="2">
    <source>
        <dbReference type="ARBA" id="ARBA00022448"/>
    </source>
</evidence>
<dbReference type="InterPro" id="IPR010218">
    <property type="entry name" value="NADH_DH_suC"/>
</dbReference>
<feature type="domain" description="NADH:ubiquinone oxidoreductase 30kDa subunit" evidence="7">
    <location>
        <begin position="32"/>
        <end position="186"/>
    </location>
</feature>
<evidence type="ECO:0000256" key="5">
    <source>
        <dbReference type="RuleBase" id="RU003456"/>
    </source>
</evidence>
<keyword evidence="9" id="KW-1185">Reference proteome</keyword>
<accession>A0A1N6ETL2</accession>
<keyword evidence="4 5" id="KW-1278">Translocase</keyword>
<dbReference type="InterPro" id="IPR001268">
    <property type="entry name" value="NADH_UbQ_OxRdtase_30kDa_su"/>
</dbReference>
<name>A0A1N6ETL2_9GAMM</name>
<dbReference type="GO" id="GO:0005886">
    <property type="term" value="C:plasma membrane"/>
    <property type="evidence" value="ECO:0007669"/>
    <property type="project" value="UniProtKB-SubCell"/>
</dbReference>
<comment type="function">
    <text evidence="4">NDH-1 shuttles electrons from NADH, via FMN and iron-sulfur (Fe-S) centers, to quinones in the respiratory chain. The immediate electron acceptor for the enzyme in this species is believed to be ubiquinone. Couples the redox reaction to proton translocation (for every two electrons transferred, four hydrogen ions are translocated across the cytoplasmic membrane), and thus conserves the redox energy in a proton gradient.</text>
</comment>
<comment type="subunit">
    <text evidence="4">NDH-1 is composed of 14 different subunits. Subunits NuoB, C, D, E, F, and G constitute the peripheral sector of the complex.</text>
</comment>
<organism evidence="8 9">
    <name type="scientific">Sulfurivirga caldicuralii</name>
    <dbReference type="NCBI Taxonomy" id="364032"/>
    <lineage>
        <taxon>Bacteria</taxon>
        <taxon>Pseudomonadati</taxon>
        <taxon>Pseudomonadota</taxon>
        <taxon>Gammaproteobacteria</taxon>
        <taxon>Thiotrichales</taxon>
        <taxon>Piscirickettsiaceae</taxon>
        <taxon>Sulfurivirga</taxon>
    </lineage>
</organism>
<dbReference type="RefSeq" id="WP_143598454.1">
    <property type="nucleotide sequence ID" value="NZ_FSRE01000002.1"/>
</dbReference>
<dbReference type="HAMAP" id="MF_01357">
    <property type="entry name" value="NDH1_NuoC"/>
    <property type="match status" value="1"/>
</dbReference>
<dbReference type="InterPro" id="IPR037232">
    <property type="entry name" value="NADH_quin_OxRdtase_su_C/D-like"/>
</dbReference>
<evidence type="ECO:0000313" key="8">
    <source>
        <dbReference type="EMBL" id="SIN86294.1"/>
    </source>
</evidence>
<dbReference type="EC" id="7.1.1.-" evidence="4"/>
<dbReference type="SUPFAM" id="SSF143243">
    <property type="entry name" value="Nqo5-like"/>
    <property type="match status" value="1"/>
</dbReference>
<comment type="subcellular location">
    <subcellularLocation>
        <location evidence="4">Cell membrane</location>
        <topology evidence="4">Peripheral membrane protein</topology>
        <orientation evidence="4">Cytoplasmic side</orientation>
    </subcellularLocation>
</comment>
<dbReference type="GO" id="GO:0050136">
    <property type="term" value="F:NADH dehydrogenase (quinone) (non-electrogenic) activity"/>
    <property type="evidence" value="ECO:0007669"/>
    <property type="project" value="UniProtKB-UniRule"/>
</dbReference>
<gene>
    <name evidence="4" type="primary">nuoC</name>
    <name evidence="8" type="ORF">SAMN05443662_0763</name>
</gene>
<evidence type="ECO:0000259" key="7">
    <source>
        <dbReference type="Pfam" id="PF00329"/>
    </source>
</evidence>
<dbReference type="OrthoDB" id="9803286at2"/>
<dbReference type="STRING" id="364032.SAMN05443662_0763"/>
<keyword evidence="4 6" id="KW-0874">Quinone</keyword>
<comment type="catalytic activity">
    <reaction evidence="4 6">
        <text>a quinone + NADH + 5 H(+)(in) = a quinol + NAD(+) + 4 H(+)(out)</text>
        <dbReference type="Rhea" id="RHEA:57888"/>
        <dbReference type="ChEBI" id="CHEBI:15378"/>
        <dbReference type="ChEBI" id="CHEBI:24646"/>
        <dbReference type="ChEBI" id="CHEBI:57540"/>
        <dbReference type="ChEBI" id="CHEBI:57945"/>
        <dbReference type="ChEBI" id="CHEBI:132124"/>
    </reaction>
</comment>
<dbReference type="GO" id="GO:0048038">
    <property type="term" value="F:quinone binding"/>
    <property type="evidence" value="ECO:0007669"/>
    <property type="project" value="UniProtKB-KW"/>
</dbReference>
<dbReference type="Gene3D" id="3.30.460.80">
    <property type="entry name" value="NADH:ubiquinone oxidoreductase, 30kDa subunit"/>
    <property type="match status" value="1"/>
</dbReference>
<keyword evidence="4" id="KW-0830">Ubiquinone</keyword>
<keyword evidence="3 4" id="KW-1003">Cell membrane</keyword>